<dbReference type="Proteomes" id="UP000594638">
    <property type="component" value="Unassembled WGS sequence"/>
</dbReference>
<proteinExistence type="inferred from homology"/>
<sequence length="100" mass="10753">MTQKIATTELLIDKLALPTKKSGQLGRVSDFLFSCTDPNNFSRIYRGLAKGVKGLAALDQFNYSLPAQLSRAFSSPQIFVVCLPGLSKANGVAFFNSPGP</sequence>
<dbReference type="InterPro" id="IPR021109">
    <property type="entry name" value="Peptidase_aspartic_dom_sf"/>
</dbReference>
<evidence type="ECO:0000313" key="3">
    <source>
        <dbReference type="EMBL" id="CAA3028304.1"/>
    </source>
</evidence>
<name>A0A8S0VA66_OLEEU</name>
<dbReference type="Gramene" id="OE9A091828T1">
    <property type="protein sequence ID" value="OE9A091828C1"/>
    <property type="gene ID" value="OE9A091828"/>
</dbReference>
<dbReference type="EMBL" id="CACTIH010009248">
    <property type="protein sequence ID" value="CAA3028304.1"/>
    <property type="molecule type" value="Genomic_DNA"/>
</dbReference>
<evidence type="ECO:0000259" key="2">
    <source>
        <dbReference type="Pfam" id="PF14543"/>
    </source>
</evidence>
<gene>
    <name evidence="3" type="ORF">OLEA9_A091828</name>
</gene>
<dbReference type="InterPro" id="IPR032861">
    <property type="entry name" value="TAXi_N"/>
</dbReference>
<dbReference type="AlphaFoldDB" id="A0A8S0VA66"/>
<feature type="domain" description="Xylanase inhibitor N-terminal" evidence="2">
    <location>
        <begin position="6"/>
        <end position="95"/>
    </location>
</feature>
<dbReference type="Pfam" id="PF14543">
    <property type="entry name" value="TAXi_N"/>
    <property type="match status" value="1"/>
</dbReference>
<dbReference type="OrthoDB" id="1162128at2759"/>
<reference evidence="3 4" key="1">
    <citation type="submission" date="2019-12" db="EMBL/GenBank/DDBJ databases">
        <authorList>
            <person name="Alioto T."/>
            <person name="Alioto T."/>
            <person name="Gomez Garrido J."/>
        </authorList>
    </citation>
    <scope>NUCLEOTIDE SEQUENCE [LARGE SCALE GENOMIC DNA]</scope>
</reference>
<keyword evidence="4" id="KW-1185">Reference proteome</keyword>
<organism evidence="3 4">
    <name type="scientific">Olea europaea subsp. europaea</name>
    <dbReference type="NCBI Taxonomy" id="158383"/>
    <lineage>
        <taxon>Eukaryota</taxon>
        <taxon>Viridiplantae</taxon>
        <taxon>Streptophyta</taxon>
        <taxon>Embryophyta</taxon>
        <taxon>Tracheophyta</taxon>
        <taxon>Spermatophyta</taxon>
        <taxon>Magnoliopsida</taxon>
        <taxon>eudicotyledons</taxon>
        <taxon>Gunneridae</taxon>
        <taxon>Pentapetalae</taxon>
        <taxon>asterids</taxon>
        <taxon>lamiids</taxon>
        <taxon>Lamiales</taxon>
        <taxon>Oleaceae</taxon>
        <taxon>Oleeae</taxon>
        <taxon>Olea</taxon>
    </lineage>
</organism>
<dbReference type="SUPFAM" id="SSF50630">
    <property type="entry name" value="Acid proteases"/>
    <property type="match status" value="1"/>
</dbReference>
<dbReference type="Gene3D" id="2.40.70.10">
    <property type="entry name" value="Acid Proteases"/>
    <property type="match status" value="1"/>
</dbReference>
<protein>
    <recommendedName>
        <fullName evidence="2">Xylanase inhibitor N-terminal domain-containing protein</fullName>
    </recommendedName>
</protein>
<evidence type="ECO:0000313" key="4">
    <source>
        <dbReference type="Proteomes" id="UP000594638"/>
    </source>
</evidence>
<comment type="similarity">
    <text evidence="1">Belongs to the peptidase A1 family.</text>
</comment>
<evidence type="ECO:0000256" key="1">
    <source>
        <dbReference type="ARBA" id="ARBA00007447"/>
    </source>
</evidence>
<accession>A0A8S0VA66</accession>
<comment type="caution">
    <text evidence="3">The sequence shown here is derived from an EMBL/GenBank/DDBJ whole genome shotgun (WGS) entry which is preliminary data.</text>
</comment>